<evidence type="ECO:0000313" key="2">
    <source>
        <dbReference type="EMBL" id="SFD64903.1"/>
    </source>
</evidence>
<feature type="region of interest" description="Disordered" evidence="1">
    <location>
        <begin position="1"/>
        <end position="27"/>
    </location>
</feature>
<dbReference type="EMBL" id="FOLO01000080">
    <property type="protein sequence ID" value="SFD64903.1"/>
    <property type="molecule type" value="Genomic_DNA"/>
</dbReference>
<reference evidence="2 3" key="1">
    <citation type="submission" date="2016-10" db="EMBL/GenBank/DDBJ databases">
        <authorList>
            <person name="de Groot N.N."/>
        </authorList>
    </citation>
    <scope>NUCLEOTIDE SEQUENCE [LARGE SCALE GENOMIC DNA]</scope>
    <source>
        <strain evidence="2 3">DSM 6059</strain>
    </source>
</reference>
<feature type="compositionally biased region" description="Basic residues" evidence="1">
    <location>
        <begin position="1"/>
        <end position="12"/>
    </location>
</feature>
<evidence type="ECO:0000313" key="3">
    <source>
        <dbReference type="Proteomes" id="UP000198862"/>
    </source>
</evidence>
<name>A0A1I1U850_9GAMM</name>
<proteinExistence type="predicted"/>
<sequence>MKLKLNKKKLKNLSKDNKSLPADMTPQVGGGKGFNSFEVCPTYDARCTGNYTSRAC</sequence>
<keyword evidence="3" id="KW-1185">Reference proteome</keyword>
<protein>
    <submittedName>
        <fullName evidence="2">Uncharacterized protein</fullName>
    </submittedName>
</protein>
<dbReference type="Proteomes" id="UP000198862">
    <property type="component" value="Unassembled WGS sequence"/>
</dbReference>
<evidence type="ECO:0000256" key="1">
    <source>
        <dbReference type="SAM" id="MobiDB-lite"/>
    </source>
</evidence>
<organism evidence="2 3">
    <name type="scientific">Pseudoalteromonas denitrificans DSM 6059</name>
    <dbReference type="NCBI Taxonomy" id="1123010"/>
    <lineage>
        <taxon>Bacteria</taxon>
        <taxon>Pseudomonadati</taxon>
        <taxon>Pseudomonadota</taxon>
        <taxon>Gammaproteobacteria</taxon>
        <taxon>Alteromonadales</taxon>
        <taxon>Pseudoalteromonadaceae</taxon>
        <taxon>Pseudoalteromonas</taxon>
    </lineage>
</organism>
<dbReference type="AlphaFoldDB" id="A0A1I1U850"/>
<gene>
    <name evidence="2" type="ORF">SAMN02745724_05084</name>
</gene>
<accession>A0A1I1U850</accession>
<dbReference type="RefSeq" id="WP_177208175.1">
    <property type="nucleotide sequence ID" value="NZ_FOLO01000080.1"/>
</dbReference>